<proteinExistence type="predicted"/>
<accession>A0A8J2NZT5</accession>
<gene>
    <name evidence="1" type="ORF">AFUS01_LOCUS14433</name>
</gene>
<reference evidence="1" key="1">
    <citation type="submission" date="2021-06" db="EMBL/GenBank/DDBJ databases">
        <authorList>
            <person name="Hodson N. C."/>
            <person name="Mongue J. A."/>
            <person name="Jaron S. K."/>
        </authorList>
    </citation>
    <scope>NUCLEOTIDE SEQUENCE</scope>
</reference>
<keyword evidence="2" id="KW-1185">Reference proteome</keyword>
<dbReference type="AlphaFoldDB" id="A0A8J2NZT5"/>
<evidence type="ECO:0000313" key="2">
    <source>
        <dbReference type="Proteomes" id="UP000708208"/>
    </source>
</evidence>
<organism evidence="1 2">
    <name type="scientific">Allacma fusca</name>
    <dbReference type="NCBI Taxonomy" id="39272"/>
    <lineage>
        <taxon>Eukaryota</taxon>
        <taxon>Metazoa</taxon>
        <taxon>Ecdysozoa</taxon>
        <taxon>Arthropoda</taxon>
        <taxon>Hexapoda</taxon>
        <taxon>Collembola</taxon>
        <taxon>Symphypleona</taxon>
        <taxon>Sminthuridae</taxon>
        <taxon>Allacma</taxon>
    </lineage>
</organism>
<dbReference type="Proteomes" id="UP000708208">
    <property type="component" value="Unassembled WGS sequence"/>
</dbReference>
<sequence>KPTQLDEVLLLFGVVPVRD</sequence>
<protein>
    <submittedName>
        <fullName evidence="1">Uncharacterized protein</fullName>
    </submittedName>
</protein>
<feature type="non-terminal residue" evidence="1">
    <location>
        <position position="1"/>
    </location>
</feature>
<name>A0A8J2NZT5_9HEXA</name>
<dbReference type="EMBL" id="CAJVCH010122560">
    <property type="protein sequence ID" value="CAG7725478.1"/>
    <property type="molecule type" value="Genomic_DNA"/>
</dbReference>
<evidence type="ECO:0000313" key="1">
    <source>
        <dbReference type="EMBL" id="CAG7725478.1"/>
    </source>
</evidence>
<comment type="caution">
    <text evidence="1">The sequence shown here is derived from an EMBL/GenBank/DDBJ whole genome shotgun (WGS) entry which is preliminary data.</text>
</comment>